<dbReference type="CDD" id="cd00685">
    <property type="entry name" value="Trans_IPPS_HT"/>
    <property type="match status" value="1"/>
</dbReference>
<keyword evidence="8" id="KW-1185">Reference proteome</keyword>
<dbReference type="PANTHER" id="PTHR12001:SF69">
    <property type="entry name" value="ALL TRANS-POLYPRENYL-DIPHOSPHATE SYNTHASE PDSS1"/>
    <property type="match status" value="1"/>
</dbReference>
<keyword evidence="3 6" id="KW-0808">Transferase</keyword>
<organism evidence="7 8">
    <name type="scientific">Candidatus Synchoanobacter obligatus</name>
    <dbReference type="NCBI Taxonomy" id="2919597"/>
    <lineage>
        <taxon>Bacteria</taxon>
        <taxon>Pseudomonadati</taxon>
        <taxon>Pseudomonadota</taxon>
        <taxon>Gammaproteobacteria</taxon>
        <taxon>Candidatus Comchoanobacterales</taxon>
        <taxon>Candidatus Comchoanobacteraceae</taxon>
        <taxon>Candidatus Synchoanobacter</taxon>
    </lineage>
</organism>
<name>A0ABT1L5E4_9GAMM</name>
<dbReference type="Gene3D" id="1.10.600.10">
    <property type="entry name" value="Farnesyl Diphosphate Synthase"/>
    <property type="match status" value="1"/>
</dbReference>
<dbReference type="InterPro" id="IPR033749">
    <property type="entry name" value="Polyprenyl_synt_CS"/>
</dbReference>
<dbReference type="Pfam" id="PF00348">
    <property type="entry name" value="polyprenyl_synt"/>
    <property type="match status" value="1"/>
</dbReference>
<comment type="caution">
    <text evidence="7">The sequence shown here is derived from an EMBL/GenBank/DDBJ whole genome shotgun (WGS) entry which is preliminary data.</text>
</comment>
<evidence type="ECO:0000256" key="6">
    <source>
        <dbReference type="RuleBase" id="RU004466"/>
    </source>
</evidence>
<keyword evidence="4" id="KW-0479">Metal-binding</keyword>
<dbReference type="SFLD" id="SFLDS00005">
    <property type="entry name" value="Isoprenoid_Synthase_Type_I"/>
    <property type="match status" value="1"/>
</dbReference>
<dbReference type="InterPro" id="IPR008949">
    <property type="entry name" value="Isoprenoid_synthase_dom_sf"/>
</dbReference>
<dbReference type="PROSITE" id="PS00444">
    <property type="entry name" value="POLYPRENYL_SYNTHASE_2"/>
    <property type="match status" value="1"/>
</dbReference>
<evidence type="ECO:0000313" key="7">
    <source>
        <dbReference type="EMBL" id="MCP8352400.1"/>
    </source>
</evidence>
<comment type="similarity">
    <text evidence="2 6">Belongs to the FPP/GGPP synthase family.</text>
</comment>
<evidence type="ECO:0000256" key="2">
    <source>
        <dbReference type="ARBA" id="ARBA00006706"/>
    </source>
</evidence>
<dbReference type="EMBL" id="JAKUDN010000002">
    <property type="protein sequence ID" value="MCP8352400.1"/>
    <property type="molecule type" value="Genomic_DNA"/>
</dbReference>
<comment type="cofactor">
    <cofactor evidence="1">
        <name>Mg(2+)</name>
        <dbReference type="ChEBI" id="CHEBI:18420"/>
    </cofactor>
</comment>
<sequence>MTNGNGMLTGIHECITQDLQDVHTMIGDATQSSIDLIQTIGQYALNQPGRKLIRPTMVILFARALDYHSTKVTELAAIIELIHSATLLHDDVIDHAKTRRNKLTTHSVYGGTQSILMGDFIYASAFKLIANLNSTAITHILAQATQEIVEGEILQLGLQRQIDTSIEEYQQIIRAKTSLLFSTSAQCIAKLCPNNPHGKHLYDYAHHFGMLYQITDDILDIDTQNKQLNKAHGTDLSEGKMTLPTILAYQHASEADQDTIKTIIGGKIPWQDILPIMERTNALKHCQPFLKLHTTKGLAALEHLPDSIYKEHLKTLLEHIPLRKK</sequence>
<dbReference type="RefSeq" id="WP_258569505.1">
    <property type="nucleotide sequence ID" value="NZ_JAKUDN010000002.1"/>
</dbReference>
<evidence type="ECO:0000256" key="3">
    <source>
        <dbReference type="ARBA" id="ARBA00022679"/>
    </source>
</evidence>
<evidence type="ECO:0000256" key="5">
    <source>
        <dbReference type="ARBA" id="ARBA00022842"/>
    </source>
</evidence>
<accession>A0ABT1L5E4</accession>
<gene>
    <name evidence="7" type="ORF">MKS91_03735</name>
</gene>
<dbReference type="Proteomes" id="UP001320768">
    <property type="component" value="Unassembled WGS sequence"/>
</dbReference>
<reference evidence="7 8" key="1">
    <citation type="journal article" date="2022" name="Nat. Microbiol.">
        <title>The microbiome of a bacterivorous marine choanoflagellate contains a resource-demanding obligate bacterial associate.</title>
        <authorList>
            <person name="Needham D.M."/>
            <person name="Poirier C."/>
            <person name="Bachy C."/>
            <person name="George E.E."/>
            <person name="Wilken S."/>
            <person name="Yung C.C.M."/>
            <person name="Limardo A.J."/>
            <person name="Morando M."/>
            <person name="Sudek L."/>
            <person name="Malmstrom R.R."/>
            <person name="Keeling P.J."/>
            <person name="Santoro A.E."/>
            <person name="Worden A.Z."/>
        </authorList>
    </citation>
    <scope>NUCLEOTIDE SEQUENCE [LARGE SCALE GENOMIC DNA]</scope>
    <source>
        <strain evidence="7 8">Comchoano-2</strain>
    </source>
</reference>
<dbReference type="InterPro" id="IPR000092">
    <property type="entry name" value="Polyprenyl_synt"/>
</dbReference>
<dbReference type="PANTHER" id="PTHR12001">
    <property type="entry name" value="GERANYLGERANYL PYROPHOSPHATE SYNTHASE"/>
    <property type="match status" value="1"/>
</dbReference>
<proteinExistence type="inferred from homology"/>
<dbReference type="SUPFAM" id="SSF48576">
    <property type="entry name" value="Terpenoid synthases"/>
    <property type="match status" value="1"/>
</dbReference>
<protein>
    <submittedName>
        <fullName evidence="7">Polyprenyl synthetase family protein</fullName>
    </submittedName>
</protein>
<keyword evidence="5" id="KW-0460">Magnesium</keyword>
<evidence type="ECO:0000256" key="4">
    <source>
        <dbReference type="ARBA" id="ARBA00022723"/>
    </source>
</evidence>
<evidence type="ECO:0000313" key="8">
    <source>
        <dbReference type="Proteomes" id="UP001320768"/>
    </source>
</evidence>
<evidence type="ECO:0000256" key="1">
    <source>
        <dbReference type="ARBA" id="ARBA00001946"/>
    </source>
</evidence>